<keyword evidence="2" id="KW-0812">Transmembrane</keyword>
<protein>
    <submittedName>
        <fullName evidence="5">7596_t:CDS:1</fullName>
    </submittedName>
</protein>
<evidence type="ECO:0000313" key="6">
    <source>
        <dbReference type="Proteomes" id="UP000789572"/>
    </source>
</evidence>
<dbReference type="InterPro" id="IPR018466">
    <property type="entry name" value="Kre9/Knh1-like_N"/>
</dbReference>
<dbReference type="Proteomes" id="UP000789572">
    <property type="component" value="Unassembled WGS sequence"/>
</dbReference>
<comment type="caution">
    <text evidence="5">The sequence shown here is derived from an EMBL/GenBank/DDBJ whole genome shotgun (WGS) entry which is preliminary data.</text>
</comment>
<dbReference type="AlphaFoldDB" id="A0A9N8W8E5"/>
<evidence type="ECO:0000259" key="4">
    <source>
        <dbReference type="Pfam" id="PF10342"/>
    </source>
</evidence>
<name>A0A9N8W8E5_9GLOM</name>
<feature type="domain" description="Yeast cell wall synthesis Kre9/Knh1-like N-terminal" evidence="4">
    <location>
        <begin position="32"/>
        <end position="115"/>
    </location>
</feature>
<feature type="signal peptide" evidence="3">
    <location>
        <begin position="1"/>
        <end position="25"/>
    </location>
</feature>
<evidence type="ECO:0000313" key="5">
    <source>
        <dbReference type="EMBL" id="CAG8480959.1"/>
    </source>
</evidence>
<reference evidence="5" key="1">
    <citation type="submission" date="2021-06" db="EMBL/GenBank/DDBJ databases">
        <authorList>
            <person name="Kallberg Y."/>
            <person name="Tangrot J."/>
            <person name="Rosling A."/>
        </authorList>
    </citation>
    <scope>NUCLEOTIDE SEQUENCE</scope>
    <source>
        <strain evidence="5">IA702</strain>
    </source>
</reference>
<feature type="transmembrane region" description="Helical" evidence="2">
    <location>
        <begin position="208"/>
        <end position="230"/>
    </location>
</feature>
<evidence type="ECO:0000256" key="2">
    <source>
        <dbReference type="SAM" id="Phobius"/>
    </source>
</evidence>
<gene>
    <name evidence="5" type="ORF">POCULU_LOCUS1543</name>
</gene>
<keyword evidence="2" id="KW-1133">Transmembrane helix</keyword>
<dbReference type="EMBL" id="CAJVPJ010000119">
    <property type="protein sequence ID" value="CAG8480959.1"/>
    <property type="molecule type" value="Genomic_DNA"/>
</dbReference>
<organism evidence="5 6">
    <name type="scientific">Paraglomus occultum</name>
    <dbReference type="NCBI Taxonomy" id="144539"/>
    <lineage>
        <taxon>Eukaryota</taxon>
        <taxon>Fungi</taxon>
        <taxon>Fungi incertae sedis</taxon>
        <taxon>Mucoromycota</taxon>
        <taxon>Glomeromycotina</taxon>
        <taxon>Glomeromycetes</taxon>
        <taxon>Paraglomerales</taxon>
        <taxon>Paraglomeraceae</taxon>
        <taxon>Paraglomus</taxon>
    </lineage>
</organism>
<evidence type="ECO:0000256" key="1">
    <source>
        <dbReference type="ARBA" id="ARBA00022729"/>
    </source>
</evidence>
<dbReference type="Pfam" id="PF10342">
    <property type="entry name" value="Kre9_KNH"/>
    <property type="match status" value="1"/>
</dbReference>
<keyword evidence="2" id="KW-0472">Membrane</keyword>
<dbReference type="OrthoDB" id="10405908at2759"/>
<accession>A0A9N8W8E5</accession>
<evidence type="ECO:0000256" key="3">
    <source>
        <dbReference type="SAM" id="SignalP"/>
    </source>
</evidence>
<feature type="chain" id="PRO_5040227863" evidence="3">
    <location>
        <begin position="26"/>
        <end position="231"/>
    </location>
</feature>
<keyword evidence="6" id="KW-1185">Reference proteome</keyword>
<sequence>MHSSFHLILFTFFTFFLSLTPLAYSDKYVITSPTTTTDWVVGTTVQILWDFNTTDPNDNGRTLKLELYQKTGSLAADNLMATITASVKTVDKNVSWIVTSGLTTANNYYIHLERNPENIADLFPDKTDSPVFRILEQNATTTSTTSSAATSTSSSIKPSSTTTMIVVATVTPSCDHVAQVCNDSGRAFINTTDRCVCGTFLRGAASSLTAGMTAIMIITMITTALTASIFT</sequence>
<keyword evidence="1 3" id="KW-0732">Signal</keyword>
<proteinExistence type="predicted"/>